<proteinExistence type="predicted"/>
<organism evidence="1 2">
    <name type="scientific">Paraburkholderia acidicola</name>
    <dbReference type="NCBI Taxonomy" id="1912599"/>
    <lineage>
        <taxon>Bacteria</taxon>
        <taxon>Pseudomonadati</taxon>
        <taxon>Pseudomonadota</taxon>
        <taxon>Betaproteobacteria</taxon>
        <taxon>Burkholderiales</taxon>
        <taxon>Burkholderiaceae</taxon>
        <taxon>Paraburkholderia</taxon>
    </lineage>
</organism>
<sequence length="331" mass="35424">MILADAAHPYAHADYVITTEARAVHDTATLKLSDYRASNGSDWVVAAIEPASDSGTVQMPGAYINVDTGEIVQPADAHDVVVMKGAWRTLATADSSVPSRADYSWTEVPKQRIRIPTPDDFYSPFKEGGTVVFQWEPSAEGKAQFSATRMIFPEWAQDVAETLRSAPGIEGTLVELADAGKASTEADEITSAKNNLSSVLIWNALLHGSGSSTIVARMPALLETTDARKLSVLVYLCLAASAAADRPTLVTAVKTLIGETTDSTRLASIAYASYAVKLFDPTNASAQNAASSVLAQLKSRTTALHVRMDAHSPWTLIFEKTGQAPPRSFRP</sequence>
<comment type="caution">
    <text evidence="1">The sequence shown here is derived from an EMBL/GenBank/DDBJ whole genome shotgun (WGS) entry which is preliminary data.</text>
</comment>
<name>A0A2A4F0A1_9BURK</name>
<dbReference type="AlphaFoldDB" id="A0A2A4F0A1"/>
<gene>
    <name evidence="1" type="ORF">BWP39_16485</name>
</gene>
<accession>A0A2A4F0A1</accession>
<evidence type="ECO:0000313" key="1">
    <source>
        <dbReference type="EMBL" id="PCE26122.1"/>
    </source>
</evidence>
<evidence type="ECO:0000313" key="2">
    <source>
        <dbReference type="Proteomes" id="UP000218022"/>
    </source>
</evidence>
<dbReference type="Proteomes" id="UP000218022">
    <property type="component" value="Unassembled WGS sequence"/>
</dbReference>
<reference evidence="1 2" key="1">
    <citation type="submission" date="2017-01" db="EMBL/GenBank/DDBJ databases">
        <title>Whole-Genome Shotgun Sequencing of Two beta-Proteobacterial Species in Search of the Bulgecin Biosynthetic Cluster.</title>
        <authorList>
            <person name="Horsman M.E."/>
            <person name="Marous D.R."/>
            <person name="Li R."/>
            <person name="Oliver R.A."/>
            <person name="Byun B."/>
            <person name="Emrich S.J."/>
            <person name="Boggess B."/>
            <person name="Townsend C.A."/>
            <person name="Mobashery S."/>
        </authorList>
    </citation>
    <scope>NUCLEOTIDE SEQUENCE [LARGE SCALE GENOMIC DNA]</scope>
    <source>
        <strain evidence="1 2">ATCC 31363</strain>
    </source>
</reference>
<dbReference type="OrthoDB" id="9030131at2"/>
<protein>
    <submittedName>
        <fullName evidence="1">Uncharacterized protein</fullName>
    </submittedName>
</protein>
<dbReference type="EMBL" id="MTZV01000004">
    <property type="protein sequence ID" value="PCE26122.1"/>
    <property type="molecule type" value="Genomic_DNA"/>
</dbReference>
<dbReference type="RefSeq" id="WP_096721874.1">
    <property type="nucleotide sequence ID" value="NZ_MTZV01000004.1"/>
</dbReference>